<sequence length="141" mass="15704">MRSEADEKEVLLYAGRRKGVAIAVAESQGLYSAVDRNSDRIKAVRVDTKEGYWTILSVCAPQTDCPESEKGELYLRLDDVIRSTTDGDYRTIAGDLNGHVGSDRRGLGRGRMTHQLLMQKSCYNGMLNLSPPAKPDYPTYM</sequence>
<evidence type="ECO:0000313" key="2">
    <source>
        <dbReference type="Proteomes" id="UP000230423"/>
    </source>
</evidence>
<protein>
    <recommendedName>
        <fullName evidence="3">Endonuclease/exonuclease/phosphatase domain-containing protein</fullName>
    </recommendedName>
</protein>
<accession>A0A2G9UBI5</accession>
<dbReference type="Proteomes" id="UP000230423">
    <property type="component" value="Unassembled WGS sequence"/>
</dbReference>
<dbReference type="AlphaFoldDB" id="A0A2G9UBI5"/>
<name>A0A2G9UBI5_TELCI</name>
<dbReference type="OrthoDB" id="418748at2759"/>
<dbReference type="InterPro" id="IPR036691">
    <property type="entry name" value="Endo/exonu/phosph_ase_sf"/>
</dbReference>
<reference evidence="1" key="1">
    <citation type="submission" date="2015-09" db="EMBL/GenBank/DDBJ databases">
        <title>Draft genome of the parasitic nematode Teladorsagia circumcincta isolate WARC Sus (inbred).</title>
        <authorList>
            <person name="Mitreva M."/>
        </authorList>
    </citation>
    <scope>NUCLEOTIDE SEQUENCE [LARGE SCALE GENOMIC DNA]</scope>
    <source>
        <strain evidence="1">S</strain>
    </source>
</reference>
<dbReference type="Gene3D" id="3.60.10.10">
    <property type="entry name" value="Endonuclease/exonuclease/phosphatase"/>
    <property type="match status" value="1"/>
</dbReference>
<evidence type="ECO:0008006" key="3">
    <source>
        <dbReference type="Google" id="ProtNLM"/>
    </source>
</evidence>
<keyword evidence="2" id="KW-1185">Reference proteome</keyword>
<gene>
    <name evidence="1" type="ORF">TELCIR_10661</name>
</gene>
<dbReference type="EMBL" id="KZ347512">
    <property type="protein sequence ID" value="PIO67581.1"/>
    <property type="molecule type" value="Genomic_DNA"/>
</dbReference>
<evidence type="ECO:0000313" key="1">
    <source>
        <dbReference type="EMBL" id="PIO67581.1"/>
    </source>
</evidence>
<proteinExistence type="predicted"/>
<organism evidence="1 2">
    <name type="scientific">Teladorsagia circumcincta</name>
    <name type="common">Brown stomach worm</name>
    <name type="synonym">Ostertagia circumcincta</name>
    <dbReference type="NCBI Taxonomy" id="45464"/>
    <lineage>
        <taxon>Eukaryota</taxon>
        <taxon>Metazoa</taxon>
        <taxon>Ecdysozoa</taxon>
        <taxon>Nematoda</taxon>
        <taxon>Chromadorea</taxon>
        <taxon>Rhabditida</taxon>
        <taxon>Rhabditina</taxon>
        <taxon>Rhabditomorpha</taxon>
        <taxon>Strongyloidea</taxon>
        <taxon>Trichostrongylidae</taxon>
        <taxon>Teladorsagia</taxon>
    </lineage>
</organism>